<comment type="caution">
    <text evidence="1">The sequence shown here is derived from an EMBL/GenBank/DDBJ whole genome shotgun (WGS) entry which is preliminary data.</text>
</comment>
<accession>A0ABW5PJ67</accession>
<reference evidence="2" key="1">
    <citation type="journal article" date="2019" name="Int. J. Syst. Evol. Microbiol.">
        <title>The Global Catalogue of Microorganisms (GCM) 10K type strain sequencing project: providing services to taxonomists for standard genome sequencing and annotation.</title>
        <authorList>
            <consortium name="The Broad Institute Genomics Platform"/>
            <consortium name="The Broad Institute Genome Sequencing Center for Infectious Disease"/>
            <person name="Wu L."/>
            <person name="Ma J."/>
        </authorList>
    </citation>
    <scope>NUCLEOTIDE SEQUENCE [LARGE SCALE GENOMIC DNA]</scope>
    <source>
        <strain evidence="2">KCTC 3950</strain>
    </source>
</reference>
<organism evidence="1 2">
    <name type="scientific">Paenibacillus gansuensis</name>
    <dbReference type="NCBI Taxonomy" id="306542"/>
    <lineage>
        <taxon>Bacteria</taxon>
        <taxon>Bacillati</taxon>
        <taxon>Bacillota</taxon>
        <taxon>Bacilli</taxon>
        <taxon>Bacillales</taxon>
        <taxon>Paenibacillaceae</taxon>
        <taxon>Paenibacillus</taxon>
    </lineage>
</organism>
<name>A0ABW5PJ67_9BACL</name>
<dbReference type="RefSeq" id="WP_377606244.1">
    <property type="nucleotide sequence ID" value="NZ_JBHUME010000014.1"/>
</dbReference>
<evidence type="ECO:0000313" key="2">
    <source>
        <dbReference type="Proteomes" id="UP001597541"/>
    </source>
</evidence>
<proteinExistence type="predicted"/>
<protein>
    <submittedName>
        <fullName evidence="1">Uncharacterized protein</fullName>
    </submittedName>
</protein>
<dbReference type="Proteomes" id="UP001597541">
    <property type="component" value="Unassembled WGS sequence"/>
</dbReference>
<keyword evidence="2" id="KW-1185">Reference proteome</keyword>
<sequence length="94" mass="10910">MWRIKARHVRDADGGTAALELESEDGRLDVNVRWDGCMEIHVFSQTEENRELSDTFHTCDLKGFIEAMSSLDQTCRDYFKEGSYWERDTDEAAD</sequence>
<gene>
    <name evidence="1" type="ORF">ACFSUF_20985</name>
</gene>
<evidence type="ECO:0000313" key="1">
    <source>
        <dbReference type="EMBL" id="MFD2614894.1"/>
    </source>
</evidence>
<dbReference type="EMBL" id="JBHUME010000014">
    <property type="protein sequence ID" value="MFD2614894.1"/>
    <property type="molecule type" value="Genomic_DNA"/>
</dbReference>